<gene>
    <name evidence="1" type="ORF">C7M51_04365</name>
</gene>
<reference evidence="1 2" key="1">
    <citation type="submission" date="2018-03" db="EMBL/GenBank/DDBJ databases">
        <title>Pantoea intestinalis SRCM103226 isolated form the mealworm.</title>
        <authorList>
            <person name="Jeong D.-Y."/>
            <person name="Kim J.W."/>
        </authorList>
    </citation>
    <scope>NUCLEOTIDE SEQUENCE [LARGE SCALE GENOMIC DNA]</scope>
    <source>
        <strain evidence="1 2">SRCM103226</strain>
        <plasmid evidence="1 2">unnamed1</plasmid>
    </source>
</reference>
<dbReference type="KEGG" id="mint:C7M51_04365"/>
<protein>
    <recommendedName>
        <fullName evidence="3">Polyketide cyclase / dehydrase and lipid transport</fullName>
    </recommendedName>
</protein>
<evidence type="ECO:0000313" key="2">
    <source>
        <dbReference type="Proteomes" id="UP000464053"/>
    </source>
</evidence>
<sequence>MSSISDMTFVFESSVTIPALYASRIWDVWEALEDWHKWDASLKGTRAQDNGLTLGKRFEIVTGQGPVPVCVTALIAGFHFTTTAQTSFGSLSFGHTLSPDKNEELVKLTHSILATANSPSTLPHPLLEKLQADVVDSVEKLADFVQQKEDSL</sequence>
<organism evidence="1 2">
    <name type="scientific">Mixta intestinalis</name>
    <dbReference type="NCBI Taxonomy" id="1615494"/>
    <lineage>
        <taxon>Bacteria</taxon>
        <taxon>Pseudomonadati</taxon>
        <taxon>Pseudomonadota</taxon>
        <taxon>Gammaproteobacteria</taxon>
        <taxon>Enterobacterales</taxon>
        <taxon>Erwiniaceae</taxon>
        <taxon>Mixta</taxon>
    </lineage>
</organism>
<dbReference type="SUPFAM" id="SSF55961">
    <property type="entry name" value="Bet v1-like"/>
    <property type="match status" value="1"/>
</dbReference>
<geneLocation type="plasmid" evidence="1 2">
    <name>unnamed1</name>
</geneLocation>
<dbReference type="OrthoDB" id="9255827at2"/>
<accession>A0A6P1Q721</accession>
<dbReference type="AlphaFoldDB" id="A0A6P1Q721"/>
<dbReference type="Proteomes" id="UP000464053">
    <property type="component" value="Plasmid unnamed1"/>
</dbReference>
<name>A0A6P1Q721_9GAMM</name>
<dbReference type="EMBL" id="CP028272">
    <property type="protein sequence ID" value="QHM74004.1"/>
    <property type="molecule type" value="Genomic_DNA"/>
</dbReference>
<proteinExistence type="predicted"/>
<dbReference type="RefSeq" id="WP_160623756.1">
    <property type="nucleotide sequence ID" value="NZ_CP028272.1"/>
</dbReference>
<dbReference type="InterPro" id="IPR023393">
    <property type="entry name" value="START-like_dom_sf"/>
</dbReference>
<evidence type="ECO:0008006" key="3">
    <source>
        <dbReference type="Google" id="ProtNLM"/>
    </source>
</evidence>
<keyword evidence="2" id="KW-1185">Reference proteome</keyword>
<dbReference type="Gene3D" id="3.30.530.20">
    <property type="match status" value="1"/>
</dbReference>
<evidence type="ECO:0000313" key="1">
    <source>
        <dbReference type="EMBL" id="QHM74004.1"/>
    </source>
</evidence>
<keyword evidence="1" id="KW-0614">Plasmid</keyword>